<dbReference type="RefSeq" id="WP_101595485.1">
    <property type="nucleotide sequence ID" value="NZ_CAUPFC010000026.1"/>
</dbReference>
<keyword evidence="4" id="KW-1185">Reference proteome</keyword>
<organism evidence="2 5">
    <name type="scientific">Actinotignum timonense</name>
    <dbReference type="NCBI Taxonomy" id="1870995"/>
    <lineage>
        <taxon>Bacteria</taxon>
        <taxon>Bacillati</taxon>
        <taxon>Actinomycetota</taxon>
        <taxon>Actinomycetes</taxon>
        <taxon>Actinomycetales</taxon>
        <taxon>Actinomycetaceae</taxon>
        <taxon>Actinotignum</taxon>
    </lineage>
</organism>
<feature type="transmembrane region" description="Helical" evidence="1">
    <location>
        <begin position="282"/>
        <end position="303"/>
    </location>
</feature>
<keyword evidence="1" id="KW-1133">Transmembrane helix</keyword>
<name>A0AAW9HM68_9ACTO</name>
<dbReference type="GeneID" id="92813105"/>
<comment type="caution">
    <text evidence="2">The sequence shown here is derived from an EMBL/GenBank/DDBJ whole genome shotgun (WGS) entry which is preliminary data.</text>
</comment>
<keyword evidence="1" id="KW-0812">Transmembrane</keyword>
<dbReference type="SUPFAM" id="SSF103473">
    <property type="entry name" value="MFS general substrate transporter"/>
    <property type="match status" value="1"/>
</dbReference>
<sequence length="381" mass="40067">MRKALALLGLCTLAVACFSAVDNLYFTQFLGRDLVFLGVMVSVFNVTVSLAELPFSVLFDRYSQRAVLLAGIVVRIVAFAAFFWAVNDGVLLTGQFLAGIASAAMSGTLEALVMNQVDTSTAEKSSKTLTVMQFVRSGTSLAGGLAGVAVYAIWPPAIWLLGIAALIGAAMVSWTVPDSQEAAEYTWRELGANLKTAVWSHQALALILVNSAALGPFMLWQIKFGQASLCLVAAGYAAMCLGGLGAATLQEKLNIPSRWAWAVAVANILAAALFALAQQQFFVWITFALHVAMQTILIIQVSGRYHTRISDSVRASALSVISLADSIVTALFAPAVAAIGLACGLDKAIMLSAAVYALIAVLLFFTRNAGTASETATPTAA</sequence>
<feature type="transmembrane region" description="Helical" evidence="1">
    <location>
        <begin position="158"/>
        <end position="176"/>
    </location>
</feature>
<dbReference type="InterPro" id="IPR036259">
    <property type="entry name" value="MFS_trans_sf"/>
</dbReference>
<dbReference type="PROSITE" id="PS51257">
    <property type="entry name" value="PROKAR_LIPOPROTEIN"/>
    <property type="match status" value="1"/>
</dbReference>
<dbReference type="PANTHER" id="PTHR23530:SF1">
    <property type="entry name" value="PERMEASE, MAJOR FACILITATOR SUPERFAMILY-RELATED"/>
    <property type="match status" value="1"/>
</dbReference>
<dbReference type="EMBL" id="JAWNFY010000007">
    <property type="protein sequence ID" value="MDY5146122.1"/>
    <property type="molecule type" value="Genomic_DNA"/>
</dbReference>
<dbReference type="AlphaFoldDB" id="A0AAW9HM68"/>
<evidence type="ECO:0000313" key="3">
    <source>
        <dbReference type="EMBL" id="MDY5146122.1"/>
    </source>
</evidence>
<feature type="transmembrane region" description="Helical" evidence="1">
    <location>
        <begin position="197"/>
        <end position="220"/>
    </location>
</feature>
<feature type="transmembrane region" description="Helical" evidence="1">
    <location>
        <begin position="226"/>
        <end position="247"/>
    </location>
</feature>
<feature type="transmembrane region" description="Helical" evidence="1">
    <location>
        <begin position="66"/>
        <end position="86"/>
    </location>
</feature>
<proteinExistence type="predicted"/>
<evidence type="ECO:0000256" key="1">
    <source>
        <dbReference type="SAM" id="Phobius"/>
    </source>
</evidence>
<keyword evidence="1" id="KW-0472">Membrane</keyword>
<feature type="transmembrane region" description="Helical" evidence="1">
    <location>
        <begin position="134"/>
        <end position="152"/>
    </location>
</feature>
<dbReference type="EMBL" id="JAWNFV010000007">
    <property type="protein sequence ID" value="MDY5140572.1"/>
    <property type="molecule type" value="Genomic_DNA"/>
</dbReference>
<evidence type="ECO:0000313" key="4">
    <source>
        <dbReference type="Proteomes" id="UP001284901"/>
    </source>
</evidence>
<dbReference type="GO" id="GO:0022857">
    <property type="term" value="F:transmembrane transporter activity"/>
    <property type="evidence" value="ECO:0007669"/>
    <property type="project" value="InterPro"/>
</dbReference>
<feature type="transmembrane region" description="Helical" evidence="1">
    <location>
        <begin position="315"/>
        <end position="342"/>
    </location>
</feature>
<gene>
    <name evidence="2" type="ORF">R6G74_04510</name>
    <name evidence="3" type="ORF">R6P33_03660</name>
</gene>
<dbReference type="InterPro" id="IPR053160">
    <property type="entry name" value="MFS_DHA3_Transporter"/>
</dbReference>
<evidence type="ECO:0000313" key="5">
    <source>
        <dbReference type="Proteomes" id="UP001288320"/>
    </source>
</evidence>
<reference evidence="2 4" key="1">
    <citation type="submission" date="2023-10" db="EMBL/GenBank/DDBJ databases">
        <title>Whole Genome based description of the genera Actinobaculum and Actinotignum reveals a complex phylogenetic relationship within the species included in the genus Actinotignum.</title>
        <authorList>
            <person name="Jensen C.S."/>
            <person name="Dargis R."/>
            <person name="Kemp M."/>
            <person name="Christensen J.J."/>
        </authorList>
    </citation>
    <scope>NUCLEOTIDE SEQUENCE</scope>
    <source>
        <strain evidence="3 4">SLA_B089</strain>
        <strain evidence="2">SLA_B245</strain>
    </source>
</reference>
<protein>
    <submittedName>
        <fullName evidence="2">MFS transporter</fullName>
    </submittedName>
</protein>
<dbReference type="Proteomes" id="UP001284901">
    <property type="component" value="Unassembled WGS sequence"/>
</dbReference>
<feature type="transmembrane region" description="Helical" evidence="1">
    <location>
        <begin position="348"/>
        <end position="365"/>
    </location>
</feature>
<dbReference type="Gene3D" id="1.20.1250.20">
    <property type="entry name" value="MFS general substrate transporter like domains"/>
    <property type="match status" value="1"/>
</dbReference>
<dbReference type="Proteomes" id="UP001288320">
    <property type="component" value="Unassembled WGS sequence"/>
</dbReference>
<accession>A0AAW9HM68</accession>
<feature type="transmembrane region" description="Helical" evidence="1">
    <location>
        <begin position="92"/>
        <end position="113"/>
    </location>
</feature>
<dbReference type="PANTHER" id="PTHR23530">
    <property type="entry name" value="TRANSPORT PROTEIN-RELATED"/>
    <property type="match status" value="1"/>
</dbReference>
<dbReference type="Pfam" id="PF07690">
    <property type="entry name" value="MFS_1"/>
    <property type="match status" value="1"/>
</dbReference>
<dbReference type="InterPro" id="IPR011701">
    <property type="entry name" value="MFS"/>
</dbReference>
<feature type="transmembrane region" description="Helical" evidence="1">
    <location>
        <begin position="35"/>
        <end position="59"/>
    </location>
</feature>
<evidence type="ECO:0000313" key="2">
    <source>
        <dbReference type="EMBL" id="MDY5140572.1"/>
    </source>
</evidence>
<feature type="transmembrane region" description="Helical" evidence="1">
    <location>
        <begin position="259"/>
        <end position="276"/>
    </location>
</feature>